<evidence type="ECO:0000313" key="7">
    <source>
        <dbReference type="Proteomes" id="UP000562982"/>
    </source>
</evidence>
<dbReference type="PROSITE" id="PS01227">
    <property type="entry name" value="UPF0012"/>
    <property type="match status" value="1"/>
</dbReference>
<dbReference type="GO" id="GO:0016811">
    <property type="term" value="F:hydrolase activity, acting on carbon-nitrogen (but not peptide) bonds, in linear amides"/>
    <property type="evidence" value="ECO:0007669"/>
    <property type="project" value="InterPro"/>
</dbReference>
<evidence type="ECO:0000256" key="2">
    <source>
        <dbReference type="ARBA" id="ARBA00022801"/>
    </source>
</evidence>
<dbReference type="RefSeq" id="WP_114727241.1">
    <property type="nucleotide sequence ID" value="NZ_BJMI01000003.1"/>
</dbReference>
<protein>
    <submittedName>
        <fullName evidence="4">Carbon-nitrogen hydrolase family protein</fullName>
    </submittedName>
    <submittedName>
        <fullName evidence="5">Nitrilase</fullName>
    </submittedName>
</protein>
<evidence type="ECO:0000313" key="5">
    <source>
        <dbReference type="EMBL" id="RDI38236.1"/>
    </source>
</evidence>
<reference evidence="5 6" key="1">
    <citation type="submission" date="2018-07" db="EMBL/GenBank/DDBJ databases">
        <title>Genomic Encyclopedia of Type Strains, Phase IV (KMG-IV): sequencing the most valuable type-strain genomes for metagenomic binning, comparative biology and taxonomic classification.</title>
        <authorList>
            <person name="Goeker M."/>
        </authorList>
    </citation>
    <scope>NUCLEOTIDE SEQUENCE [LARGE SCALE GENOMIC DNA]</scope>
    <source>
        <strain evidence="5 6">DSM 5603</strain>
    </source>
</reference>
<accession>A0A370G5A5</accession>
<proteinExistence type="inferred from homology"/>
<dbReference type="Proteomes" id="UP000254958">
    <property type="component" value="Unassembled WGS sequence"/>
</dbReference>
<dbReference type="PANTHER" id="PTHR23088:SF27">
    <property type="entry name" value="DEAMINATED GLUTATHIONE AMIDASE"/>
    <property type="match status" value="1"/>
</dbReference>
<keyword evidence="2 4" id="KW-0378">Hydrolase</keyword>
<name>A0A370G5A5_GLULI</name>
<dbReference type="Pfam" id="PF00795">
    <property type="entry name" value="CN_hydrolase"/>
    <property type="match status" value="1"/>
</dbReference>
<dbReference type="Gene3D" id="3.60.110.10">
    <property type="entry name" value="Carbon-nitrogen hydrolase"/>
    <property type="match status" value="1"/>
</dbReference>
<dbReference type="PROSITE" id="PS50263">
    <property type="entry name" value="CN_HYDROLASE"/>
    <property type="match status" value="1"/>
</dbReference>
<dbReference type="AlphaFoldDB" id="A0A370G5A5"/>
<dbReference type="OrthoDB" id="9811121at2"/>
<dbReference type="SUPFAM" id="SSF56317">
    <property type="entry name" value="Carbon-nitrogen hydrolase"/>
    <property type="match status" value="1"/>
</dbReference>
<dbReference type="EMBL" id="QQAW01000004">
    <property type="protein sequence ID" value="RDI38236.1"/>
    <property type="molecule type" value="Genomic_DNA"/>
</dbReference>
<sequence length="283" mass="31495">MLVTLIQFNAGNKKDENIATVRRMIAESFSRQKARIISLPEMWPCRNADRATRFAVAERLPALGSGAPGGEIYQTMVDLAREYDAYVHGGSIAELDDGRLCNTTLVFDPAGREIARYRKLHLFDVTGPDGTVYNESRDFNHGGELVTCDIDGMTAGFTICYDLRFPELFRALRDKGADVIFVPAAFTLQTGKDHWEVLLRARAIENQVWIVATGMYGSHRHESGDLRTTYGHSLICDPWGHIVAMASDGAHSVTGYLDHAITQHIRQAIPLGNHRRLPLPVTD</sequence>
<reference evidence="4 7" key="2">
    <citation type="submission" date="2020-04" db="EMBL/GenBank/DDBJ databases">
        <title>Description of novel Gluconacetobacter.</title>
        <authorList>
            <person name="Sombolestani A."/>
        </authorList>
    </citation>
    <scope>NUCLEOTIDE SEQUENCE [LARGE SCALE GENOMIC DNA]</scope>
    <source>
        <strain evidence="4 7">LMG 1382</strain>
    </source>
</reference>
<evidence type="ECO:0000313" key="6">
    <source>
        <dbReference type="Proteomes" id="UP000254958"/>
    </source>
</evidence>
<dbReference type="InterPro" id="IPR036526">
    <property type="entry name" value="C-N_Hydrolase_sf"/>
</dbReference>
<comment type="caution">
    <text evidence="5">The sequence shown here is derived from an EMBL/GenBank/DDBJ whole genome shotgun (WGS) entry which is preliminary data.</text>
</comment>
<dbReference type="PANTHER" id="PTHR23088">
    <property type="entry name" value="NITRILASE-RELATED"/>
    <property type="match status" value="1"/>
</dbReference>
<dbReference type="EMBL" id="JABEQI010000004">
    <property type="protein sequence ID" value="MBB2186568.1"/>
    <property type="molecule type" value="Genomic_DNA"/>
</dbReference>
<comment type="similarity">
    <text evidence="1">Belongs to the carbon-nitrogen hydrolase superfamily. NIT1/NIT2 family.</text>
</comment>
<dbReference type="InterPro" id="IPR003010">
    <property type="entry name" value="C-N_Hydrolase"/>
</dbReference>
<evidence type="ECO:0000259" key="3">
    <source>
        <dbReference type="PROSITE" id="PS50263"/>
    </source>
</evidence>
<dbReference type="InterPro" id="IPR001110">
    <property type="entry name" value="UPF0012_CS"/>
</dbReference>
<dbReference type="CDD" id="cd07572">
    <property type="entry name" value="nit"/>
    <property type="match status" value="1"/>
</dbReference>
<feature type="domain" description="CN hydrolase" evidence="3">
    <location>
        <begin position="1"/>
        <end position="259"/>
    </location>
</feature>
<dbReference type="InterPro" id="IPR045254">
    <property type="entry name" value="Nit1/2_C-N_Hydrolase"/>
</dbReference>
<gene>
    <name evidence="5" type="ORF">C7453_104180</name>
    <name evidence="4" type="ORF">HLH32_09240</name>
</gene>
<keyword evidence="6" id="KW-1185">Reference proteome</keyword>
<evidence type="ECO:0000313" key="4">
    <source>
        <dbReference type="EMBL" id="MBB2186568.1"/>
    </source>
</evidence>
<dbReference type="Proteomes" id="UP000562982">
    <property type="component" value="Unassembled WGS sequence"/>
</dbReference>
<organism evidence="5 6">
    <name type="scientific">Gluconacetobacter liquefaciens</name>
    <name type="common">Acetobacter liquefaciens</name>
    <dbReference type="NCBI Taxonomy" id="89584"/>
    <lineage>
        <taxon>Bacteria</taxon>
        <taxon>Pseudomonadati</taxon>
        <taxon>Pseudomonadota</taxon>
        <taxon>Alphaproteobacteria</taxon>
        <taxon>Acetobacterales</taxon>
        <taxon>Acetobacteraceae</taxon>
        <taxon>Gluconacetobacter</taxon>
    </lineage>
</organism>
<evidence type="ECO:0000256" key="1">
    <source>
        <dbReference type="ARBA" id="ARBA00010613"/>
    </source>
</evidence>